<dbReference type="PROSITE" id="PS50928">
    <property type="entry name" value="ABC_TM1"/>
    <property type="match status" value="1"/>
</dbReference>
<feature type="transmembrane region" description="Helical" evidence="7">
    <location>
        <begin position="259"/>
        <end position="280"/>
    </location>
</feature>
<comment type="similarity">
    <text evidence="7">Belongs to the binding-protein-dependent transport system permease family.</text>
</comment>
<dbReference type="EMBL" id="JBHLVF010000006">
    <property type="protein sequence ID" value="MFC0390117.1"/>
    <property type="molecule type" value="Genomic_DNA"/>
</dbReference>
<dbReference type="Gene3D" id="1.10.3720.10">
    <property type="entry name" value="MetI-like"/>
    <property type="match status" value="1"/>
</dbReference>
<gene>
    <name evidence="9" type="ORF">ACFFJ8_01885</name>
</gene>
<evidence type="ECO:0000256" key="7">
    <source>
        <dbReference type="RuleBase" id="RU363032"/>
    </source>
</evidence>
<feature type="transmembrane region" description="Helical" evidence="7">
    <location>
        <begin position="21"/>
        <end position="44"/>
    </location>
</feature>
<evidence type="ECO:0000256" key="5">
    <source>
        <dbReference type="ARBA" id="ARBA00022989"/>
    </source>
</evidence>
<evidence type="ECO:0000313" key="10">
    <source>
        <dbReference type="Proteomes" id="UP001589818"/>
    </source>
</evidence>
<feature type="transmembrane region" description="Helical" evidence="7">
    <location>
        <begin position="168"/>
        <end position="190"/>
    </location>
</feature>
<dbReference type="InterPro" id="IPR035906">
    <property type="entry name" value="MetI-like_sf"/>
</dbReference>
<feature type="transmembrane region" description="Helical" evidence="7">
    <location>
        <begin position="85"/>
        <end position="104"/>
    </location>
</feature>
<dbReference type="RefSeq" id="WP_204820811.1">
    <property type="nucleotide sequence ID" value="NZ_JANHOF010000031.1"/>
</dbReference>
<dbReference type="CDD" id="cd06261">
    <property type="entry name" value="TM_PBP2"/>
    <property type="match status" value="1"/>
</dbReference>
<dbReference type="Proteomes" id="UP001589818">
    <property type="component" value="Unassembled WGS sequence"/>
</dbReference>
<dbReference type="InterPro" id="IPR050809">
    <property type="entry name" value="UgpAE/MalFG_permease"/>
</dbReference>
<accession>A0ABV6J2K8</accession>
<dbReference type="Pfam" id="PF00528">
    <property type="entry name" value="BPD_transp_1"/>
    <property type="match status" value="1"/>
</dbReference>
<comment type="subcellular location">
    <subcellularLocation>
        <location evidence="1 7">Cell membrane</location>
        <topology evidence="1 7">Multi-pass membrane protein</topology>
    </subcellularLocation>
</comment>
<keyword evidence="6 7" id="KW-0472">Membrane</keyword>
<dbReference type="PANTHER" id="PTHR43227:SF3">
    <property type="entry name" value="BINDING-PROTEIN-DEPENDENT TRANSPORT SYSTEMS INNER MEMBRANE COMPONENT"/>
    <property type="match status" value="1"/>
</dbReference>
<feature type="transmembrane region" description="Helical" evidence="7">
    <location>
        <begin position="211"/>
        <end position="233"/>
    </location>
</feature>
<organism evidence="9 10">
    <name type="scientific">Paenibacillus mendelii</name>
    <dbReference type="NCBI Taxonomy" id="206163"/>
    <lineage>
        <taxon>Bacteria</taxon>
        <taxon>Bacillati</taxon>
        <taxon>Bacillota</taxon>
        <taxon>Bacilli</taxon>
        <taxon>Bacillales</taxon>
        <taxon>Paenibacillaceae</taxon>
        <taxon>Paenibacillus</taxon>
    </lineage>
</organism>
<evidence type="ECO:0000259" key="8">
    <source>
        <dbReference type="PROSITE" id="PS50928"/>
    </source>
</evidence>
<reference evidence="9 10" key="1">
    <citation type="submission" date="2024-09" db="EMBL/GenBank/DDBJ databases">
        <authorList>
            <person name="Sun Q."/>
            <person name="Mori K."/>
        </authorList>
    </citation>
    <scope>NUCLEOTIDE SEQUENCE [LARGE SCALE GENOMIC DNA]</scope>
    <source>
        <strain evidence="9 10">CCM 4839</strain>
    </source>
</reference>
<protein>
    <submittedName>
        <fullName evidence="9">Carbohydrate ABC transporter permease</fullName>
    </submittedName>
</protein>
<keyword evidence="4 7" id="KW-0812">Transmembrane</keyword>
<feature type="transmembrane region" description="Helical" evidence="7">
    <location>
        <begin position="111"/>
        <end position="133"/>
    </location>
</feature>
<evidence type="ECO:0000256" key="4">
    <source>
        <dbReference type="ARBA" id="ARBA00022692"/>
    </source>
</evidence>
<keyword evidence="2 7" id="KW-0813">Transport</keyword>
<name>A0ABV6J2K8_9BACL</name>
<keyword evidence="5 7" id="KW-1133">Transmembrane helix</keyword>
<comment type="caution">
    <text evidence="9">The sequence shown here is derived from an EMBL/GenBank/DDBJ whole genome shotgun (WGS) entry which is preliminary data.</text>
</comment>
<evidence type="ECO:0000256" key="1">
    <source>
        <dbReference type="ARBA" id="ARBA00004651"/>
    </source>
</evidence>
<dbReference type="PANTHER" id="PTHR43227">
    <property type="entry name" value="BLL4140 PROTEIN"/>
    <property type="match status" value="1"/>
</dbReference>
<evidence type="ECO:0000256" key="2">
    <source>
        <dbReference type="ARBA" id="ARBA00022448"/>
    </source>
</evidence>
<dbReference type="InterPro" id="IPR000515">
    <property type="entry name" value="MetI-like"/>
</dbReference>
<feature type="domain" description="ABC transmembrane type-1" evidence="8">
    <location>
        <begin position="78"/>
        <end position="282"/>
    </location>
</feature>
<evidence type="ECO:0000256" key="6">
    <source>
        <dbReference type="ARBA" id="ARBA00023136"/>
    </source>
</evidence>
<keyword evidence="10" id="KW-1185">Reference proteome</keyword>
<evidence type="ECO:0000313" key="9">
    <source>
        <dbReference type="EMBL" id="MFC0390117.1"/>
    </source>
</evidence>
<proteinExistence type="inferred from homology"/>
<keyword evidence="3" id="KW-1003">Cell membrane</keyword>
<sequence length="290" mass="32999">MAGKRILSAKTSRKLEGTLFMAPWLIGFIAFLGFPLLFSLYMSFHQVKILPKRIVYDFVGLKYYQEILFNSSALYDQLIPYFQEVVIMVPIIVIFALMIAIMLNQKLPGRFVFRAIFFLPVIFSTGAVLMSFMNQGEGNLGFLERFNVGGYIDMFLGDNSWAKPVKQVMNHFVLVLWYSGVQILLFIAGLQTISSSAYESARIDGATPWEVFWKITLPAMSPFILLNLIYTVVDMFTFPSNPVISLITTGNYGYNSAMAWIYFLIIIAFLGFVILLYGRINRKHAKANRG</sequence>
<evidence type="ECO:0000256" key="3">
    <source>
        <dbReference type="ARBA" id="ARBA00022475"/>
    </source>
</evidence>
<dbReference type="SUPFAM" id="SSF161098">
    <property type="entry name" value="MetI-like"/>
    <property type="match status" value="1"/>
</dbReference>